<comment type="caution">
    <text evidence="2">The sequence shown here is derived from an EMBL/GenBank/DDBJ whole genome shotgun (WGS) entry which is preliminary data.</text>
</comment>
<feature type="compositionally biased region" description="Acidic residues" evidence="1">
    <location>
        <begin position="28"/>
        <end position="37"/>
    </location>
</feature>
<evidence type="ECO:0000256" key="1">
    <source>
        <dbReference type="SAM" id="MobiDB-lite"/>
    </source>
</evidence>
<gene>
    <name evidence="2" type="ORF">GCT13_26485</name>
</gene>
<name>A0A7X1TIL5_9BURK</name>
<evidence type="ECO:0000313" key="3">
    <source>
        <dbReference type="Proteomes" id="UP000484381"/>
    </source>
</evidence>
<dbReference type="AlphaFoldDB" id="A0A7X1TIL5"/>
<keyword evidence="3" id="KW-1185">Reference proteome</keyword>
<sequence length="103" mass="11336">MFRSSTSAMLSCTGAAISHLPRTHRQVDDEDNEEQEEDRNASQCLAFDRFGRLARFSSCARFTSFFSLSACLRMVTRAPCAAVKMARCPPARGSVVAPVLALF</sequence>
<proteinExistence type="predicted"/>
<accession>A0A7X1TIL5</accession>
<feature type="region of interest" description="Disordered" evidence="1">
    <location>
        <begin position="13"/>
        <end position="40"/>
    </location>
</feature>
<dbReference type="EMBL" id="WHNP01000028">
    <property type="protein sequence ID" value="MPW20339.1"/>
    <property type="molecule type" value="Genomic_DNA"/>
</dbReference>
<dbReference type="RefSeq" id="WP_152763194.1">
    <property type="nucleotide sequence ID" value="NZ_WHNP01000028.1"/>
</dbReference>
<organism evidence="2 3">
    <name type="scientific">Paraburkholderia franconis</name>
    <dbReference type="NCBI Taxonomy" id="2654983"/>
    <lineage>
        <taxon>Bacteria</taxon>
        <taxon>Pseudomonadati</taxon>
        <taxon>Pseudomonadota</taxon>
        <taxon>Betaproteobacteria</taxon>
        <taxon>Burkholderiales</taxon>
        <taxon>Burkholderiaceae</taxon>
        <taxon>Paraburkholderia</taxon>
    </lineage>
</organism>
<protein>
    <submittedName>
        <fullName evidence="2">Uncharacterized protein</fullName>
    </submittedName>
</protein>
<reference evidence="2 3" key="1">
    <citation type="submission" date="2019-10" db="EMBL/GenBank/DDBJ databases">
        <title>Paraburkholderia sp. isolated from nodules of Mimosa pudica from Brazilian Atlantic Forest soils.</title>
        <authorList>
            <person name="Paulitsch F."/>
            <person name="Hungria M."/>
            <person name="Dall'Agnol R."/>
        </authorList>
    </citation>
    <scope>NUCLEOTIDE SEQUENCE [LARGE SCALE GENOMIC DNA]</scope>
    <source>
        <strain evidence="2 3">CNPSo 3157</strain>
    </source>
</reference>
<evidence type="ECO:0000313" key="2">
    <source>
        <dbReference type="EMBL" id="MPW20339.1"/>
    </source>
</evidence>
<dbReference type="Proteomes" id="UP000484381">
    <property type="component" value="Unassembled WGS sequence"/>
</dbReference>